<dbReference type="EMBL" id="CABWIL020000032">
    <property type="protein sequence ID" value="CAB3972318.1"/>
    <property type="molecule type" value="Genomic_DNA"/>
</dbReference>
<protein>
    <submittedName>
        <fullName evidence="1">Uncharacterized protein</fullName>
    </submittedName>
</protein>
<accession>A0A6J5JLL7</accession>
<dbReference type="RefSeq" id="WP_175223115.1">
    <property type="nucleotide sequence ID" value="NZ_CABWIL020000032.1"/>
</dbReference>
<gene>
    <name evidence="1" type="ORF">BLA3211_06908</name>
</gene>
<organism evidence="1 2">
    <name type="scientific">Burkholderia aenigmatica</name>
    <dbReference type="NCBI Taxonomy" id="2015348"/>
    <lineage>
        <taxon>Bacteria</taxon>
        <taxon>Pseudomonadati</taxon>
        <taxon>Pseudomonadota</taxon>
        <taxon>Betaproteobacteria</taxon>
        <taxon>Burkholderiales</taxon>
        <taxon>Burkholderiaceae</taxon>
        <taxon>Burkholderia</taxon>
        <taxon>Burkholderia cepacia complex</taxon>
    </lineage>
</organism>
<evidence type="ECO:0000313" key="2">
    <source>
        <dbReference type="Proteomes" id="UP000494301"/>
    </source>
</evidence>
<proteinExistence type="predicted"/>
<name>A0A6J5JLL7_9BURK</name>
<reference evidence="1 2" key="1">
    <citation type="submission" date="2020-04" db="EMBL/GenBank/DDBJ databases">
        <authorList>
            <person name="Depoorter E."/>
        </authorList>
    </citation>
    <scope>NUCLEOTIDE SEQUENCE [LARGE SCALE GENOMIC DNA]</scope>
    <source>
        <strain evidence="1 2">BCC0217</strain>
    </source>
</reference>
<dbReference type="Proteomes" id="UP000494301">
    <property type="component" value="Unassembled WGS sequence"/>
</dbReference>
<dbReference type="AlphaFoldDB" id="A0A6J5JLL7"/>
<evidence type="ECO:0000313" key="1">
    <source>
        <dbReference type="EMBL" id="CAB3972318.1"/>
    </source>
</evidence>
<sequence>MVPEIVLAVIRSFANDETIDPPAAVLDLIHVLARSHATMDNDDWEVIAVAGGVLWRATMGDVEATADSYAALMRRLGK</sequence>